<name>A0ABY1LUS5_9BACL</name>
<keyword evidence="2" id="KW-1185">Reference proteome</keyword>
<dbReference type="EMBL" id="FXAE01000001">
    <property type="protein sequence ID" value="SME91103.1"/>
    <property type="molecule type" value="Genomic_DNA"/>
</dbReference>
<gene>
    <name evidence="1" type="ORF">SAMN02744124_00128</name>
</gene>
<comment type="caution">
    <text evidence="1">The sequence shown here is derived from an EMBL/GenBank/DDBJ whole genome shotgun (WGS) entry which is preliminary data.</text>
</comment>
<evidence type="ECO:0000313" key="2">
    <source>
        <dbReference type="Proteomes" id="UP000192939"/>
    </source>
</evidence>
<sequence>MGIFYITKSVIIWLDITKMATYNQVAVTKLVKKRVENTLSKLFLDKLN</sequence>
<protein>
    <submittedName>
        <fullName evidence="1">Uncharacterized protein</fullName>
    </submittedName>
</protein>
<evidence type="ECO:0000313" key="1">
    <source>
        <dbReference type="EMBL" id="SME91103.1"/>
    </source>
</evidence>
<proteinExistence type="predicted"/>
<reference evidence="1 2" key="1">
    <citation type="submission" date="2017-04" db="EMBL/GenBank/DDBJ databases">
        <authorList>
            <person name="Varghese N."/>
            <person name="Submissions S."/>
        </authorList>
    </citation>
    <scope>NUCLEOTIDE SEQUENCE [LARGE SCALE GENOMIC DNA]</scope>
    <source>
        <strain evidence="1 2">J12</strain>
    </source>
</reference>
<accession>A0ABY1LUS5</accession>
<dbReference type="Proteomes" id="UP000192939">
    <property type="component" value="Unassembled WGS sequence"/>
</dbReference>
<organism evidence="1 2">
    <name type="scientific">Paenibacillus barengoltzii J12</name>
    <dbReference type="NCBI Taxonomy" id="935846"/>
    <lineage>
        <taxon>Bacteria</taxon>
        <taxon>Bacillati</taxon>
        <taxon>Bacillota</taxon>
        <taxon>Bacilli</taxon>
        <taxon>Bacillales</taxon>
        <taxon>Paenibacillaceae</taxon>
        <taxon>Paenibacillus</taxon>
    </lineage>
</organism>